<keyword evidence="3" id="KW-1185">Reference proteome</keyword>
<evidence type="ECO:0008006" key="5">
    <source>
        <dbReference type="Google" id="ProtNLM"/>
    </source>
</evidence>
<dbReference type="eggNOG" id="ENOG50323RQ">
    <property type="taxonomic scope" value="Bacteria"/>
</dbReference>
<sequence>MFAYRYEISHEWARRQTLRDFHAGRLLLSDVCDADFLLRTASEFHGSPAERPCPICGGEMRDVKWVYGDALGRRANTARSEDEIDRLVAEVGPITVHFVEVCPECKWNYLCKAFTACPVG</sequence>
<accession>A0A076NU48</accession>
<gene>
    <name evidence="1" type="ORF">CIMIT_11440</name>
    <name evidence="2" type="ORF">SAMEA4535761_02345</name>
</gene>
<dbReference type="STRING" id="156978.CIMIT_11440"/>
<dbReference type="InterPro" id="IPR035169">
    <property type="entry name" value="DUF5318"/>
</dbReference>
<dbReference type="Pfam" id="PF17249">
    <property type="entry name" value="DUF5318"/>
    <property type="match status" value="1"/>
</dbReference>
<name>A0A076NU48_9CORY</name>
<organism evidence="1 3">
    <name type="scientific">Corynebacterium imitans</name>
    <dbReference type="NCBI Taxonomy" id="156978"/>
    <lineage>
        <taxon>Bacteria</taxon>
        <taxon>Bacillati</taxon>
        <taxon>Actinomycetota</taxon>
        <taxon>Actinomycetes</taxon>
        <taxon>Mycobacteriales</taxon>
        <taxon>Corynebacteriaceae</taxon>
        <taxon>Corynebacterium</taxon>
    </lineage>
</organism>
<evidence type="ECO:0000313" key="1">
    <source>
        <dbReference type="EMBL" id="AIJ34407.1"/>
    </source>
</evidence>
<dbReference type="EMBL" id="CP009211">
    <property type="protein sequence ID" value="AIJ34407.1"/>
    <property type="molecule type" value="Genomic_DNA"/>
</dbReference>
<dbReference type="KEGG" id="cii:CIMIT_11440"/>
<dbReference type="Proteomes" id="UP000028780">
    <property type="component" value="Chromosome"/>
</dbReference>
<protein>
    <recommendedName>
        <fullName evidence="5">DUF5318 domain-containing protein</fullName>
    </recommendedName>
</protein>
<dbReference type="Proteomes" id="UP000215374">
    <property type="component" value="Chromosome 1"/>
</dbReference>
<dbReference type="AlphaFoldDB" id="A0A076NU48"/>
<dbReference type="HOGENOM" id="CLU_124443_0_0_11"/>
<proteinExistence type="predicted"/>
<dbReference type="OrthoDB" id="3531406at2"/>
<evidence type="ECO:0000313" key="2">
    <source>
        <dbReference type="EMBL" id="SNV86286.1"/>
    </source>
</evidence>
<evidence type="ECO:0000313" key="4">
    <source>
        <dbReference type="Proteomes" id="UP000215374"/>
    </source>
</evidence>
<dbReference type="EMBL" id="LT906467">
    <property type="protein sequence ID" value="SNV86286.1"/>
    <property type="molecule type" value="Genomic_DNA"/>
</dbReference>
<reference evidence="1 3" key="1">
    <citation type="submission" date="2014-08" db="EMBL/GenBank/DDBJ databases">
        <title>Complete genome sequence of Corynebacterium imitans DSM 44264, isolated from a five-month-old boy with suspected pharyngeal diphtheria.</title>
        <authorList>
            <person name="Mollmann S."/>
            <person name="Albersmeier A."/>
            <person name="Ruckert C."/>
            <person name="Tauch A."/>
        </authorList>
    </citation>
    <scope>NUCLEOTIDE SEQUENCE [LARGE SCALE GENOMIC DNA]</scope>
    <source>
        <strain evidence="1 3">DSM 44264</strain>
    </source>
</reference>
<reference evidence="2 4" key="2">
    <citation type="submission" date="2017-06" db="EMBL/GenBank/DDBJ databases">
        <authorList>
            <consortium name="Pathogen Informatics"/>
        </authorList>
    </citation>
    <scope>NUCLEOTIDE SEQUENCE [LARGE SCALE GENOMIC DNA]</scope>
    <source>
        <strain evidence="2 4">NCTC13015</strain>
    </source>
</reference>
<evidence type="ECO:0000313" key="3">
    <source>
        <dbReference type="Proteomes" id="UP000028780"/>
    </source>
</evidence>
<dbReference type="RefSeq" id="WP_038594795.1">
    <property type="nucleotide sequence ID" value="NZ_CP009211.1"/>
</dbReference>